<evidence type="ECO:0000313" key="1">
    <source>
        <dbReference type="EMBL" id="KAI0048110.1"/>
    </source>
</evidence>
<proteinExistence type="predicted"/>
<reference evidence="1" key="2">
    <citation type="journal article" date="2022" name="New Phytol.">
        <title>Evolutionary transition to the ectomycorrhizal habit in the genomes of a hyperdiverse lineage of mushroom-forming fungi.</title>
        <authorList>
            <person name="Looney B."/>
            <person name="Miyauchi S."/>
            <person name="Morin E."/>
            <person name="Drula E."/>
            <person name="Courty P.E."/>
            <person name="Kohler A."/>
            <person name="Kuo A."/>
            <person name="LaButti K."/>
            <person name="Pangilinan J."/>
            <person name="Lipzen A."/>
            <person name="Riley R."/>
            <person name="Andreopoulos W."/>
            <person name="He G."/>
            <person name="Johnson J."/>
            <person name="Nolan M."/>
            <person name="Tritt A."/>
            <person name="Barry K.W."/>
            <person name="Grigoriev I.V."/>
            <person name="Nagy L.G."/>
            <person name="Hibbett D."/>
            <person name="Henrissat B."/>
            <person name="Matheny P.B."/>
            <person name="Labbe J."/>
            <person name="Martin F.M."/>
        </authorList>
    </citation>
    <scope>NUCLEOTIDE SEQUENCE</scope>
    <source>
        <strain evidence="1">FP105234-sp</strain>
    </source>
</reference>
<dbReference type="Proteomes" id="UP000814033">
    <property type="component" value="Unassembled WGS sequence"/>
</dbReference>
<gene>
    <name evidence="1" type="ORF">FA95DRAFT_1572097</name>
</gene>
<reference evidence="1" key="1">
    <citation type="submission" date="2021-02" db="EMBL/GenBank/DDBJ databases">
        <authorList>
            <consortium name="DOE Joint Genome Institute"/>
            <person name="Ahrendt S."/>
            <person name="Looney B.P."/>
            <person name="Miyauchi S."/>
            <person name="Morin E."/>
            <person name="Drula E."/>
            <person name="Courty P.E."/>
            <person name="Chicoki N."/>
            <person name="Fauchery L."/>
            <person name="Kohler A."/>
            <person name="Kuo A."/>
            <person name="Labutti K."/>
            <person name="Pangilinan J."/>
            <person name="Lipzen A."/>
            <person name="Riley R."/>
            <person name="Andreopoulos W."/>
            <person name="He G."/>
            <person name="Johnson J."/>
            <person name="Barry K.W."/>
            <person name="Grigoriev I.V."/>
            <person name="Nagy L."/>
            <person name="Hibbett D."/>
            <person name="Henrissat B."/>
            <person name="Matheny P.B."/>
            <person name="Labbe J."/>
            <person name="Martin F."/>
        </authorList>
    </citation>
    <scope>NUCLEOTIDE SEQUENCE</scope>
    <source>
        <strain evidence="1">FP105234-sp</strain>
    </source>
</reference>
<organism evidence="1 2">
    <name type="scientific">Auriscalpium vulgare</name>
    <dbReference type="NCBI Taxonomy" id="40419"/>
    <lineage>
        <taxon>Eukaryota</taxon>
        <taxon>Fungi</taxon>
        <taxon>Dikarya</taxon>
        <taxon>Basidiomycota</taxon>
        <taxon>Agaricomycotina</taxon>
        <taxon>Agaricomycetes</taxon>
        <taxon>Russulales</taxon>
        <taxon>Auriscalpiaceae</taxon>
        <taxon>Auriscalpium</taxon>
    </lineage>
</organism>
<comment type="caution">
    <text evidence="1">The sequence shown here is derived from an EMBL/GenBank/DDBJ whole genome shotgun (WGS) entry which is preliminary data.</text>
</comment>
<accession>A0ACB8RVL7</accession>
<dbReference type="EMBL" id="MU275892">
    <property type="protein sequence ID" value="KAI0048110.1"/>
    <property type="molecule type" value="Genomic_DNA"/>
</dbReference>
<name>A0ACB8RVL7_9AGAM</name>
<sequence length="230" mass="26216">MPQLRIAFLTAVKNAVSDMKYTGCFSNAAELDEHDGRFLKKVLSLTTPLYDEFDTGTILRDISRIVYKLSKRPMVFMMDEYDSPIAYAAEHGCHDEAVGAFLKLSKRPMVFMMDEYDSPIAYAAEHGCHDEAVGAFLKNNEFVEASLIVGITRFGDTGYLSEVDNLSVYTLRDRKYSTSCMFTAEETKEQTEKYKQPSRPEPPMSFEDLTQWYEGYYTADGQRLYNTCSS</sequence>
<protein>
    <submittedName>
        <fullName evidence="1">Uncharacterized protein</fullName>
    </submittedName>
</protein>
<evidence type="ECO:0000313" key="2">
    <source>
        <dbReference type="Proteomes" id="UP000814033"/>
    </source>
</evidence>
<keyword evidence="2" id="KW-1185">Reference proteome</keyword>